<protein>
    <recommendedName>
        <fullName evidence="4">Cytochrome c oxidase assembly protein CtaG</fullName>
    </recommendedName>
</protein>
<name>A0A0B3XRU3_9ALTE</name>
<keyword evidence="6" id="KW-0735">Signal-anchor</keyword>
<evidence type="ECO:0000256" key="3">
    <source>
        <dbReference type="ARBA" id="ARBA00009620"/>
    </source>
</evidence>
<dbReference type="OrthoDB" id="9804841at2"/>
<evidence type="ECO:0000256" key="2">
    <source>
        <dbReference type="ARBA" id="ARBA00004382"/>
    </source>
</evidence>
<dbReference type="NCBIfam" id="NF003465">
    <property type="entry name" value="PRK05089.1"/>
    <property type="match status" value="1"/>
</dbReference>
<comment type="function">
    <text evidence="1">Exerts its effect at some terminal stage of cytochrome c oxidase synthesis, probably by being involved in the insertion of the copper B into subunit I.</text>
</comment>
<evidence type="ECO:0000256" key="6">
    <source>
        <dbReference type="ARBA" id="ARBA00022968"/>
    </source>
</evidence>
<keyword evidence="9 10" id="KW-0472">Membrane</keyword>
<proteinExistence type="inferred from homology"/>
<keyword evidence="12" id="KW-1185">Reference proteome</keyword>
<dbReference type="PANTHER" id="PTHR21320:SF3">
    <property type="entry name" value="CYTOCHROME C OXIDASE ASSEMBLY PROTEIN COX11, MITOCHONDRIAL-RELATED"/>
    <property type="match status" value="1"/>
</dbReference>
<evidence type="ECO:0000256" key="9">
    <source>
        <dbReference type="ARBA" id="ARBA00023136"/>
    </source>
</evidence>
<keyword evidence="5 10" id="KW-0812">Transmembrane</keyword>
<comment type="subcellular location">
    <subcellularLocation>
        <location evidence="2">Cell inner membrane</location>
        <topology evidence="2">Single-pass type II membrane protein</topology>
        <orientation evidence="2">Periplasmic side</orientation>
    </subcellularLocation>
</comment>
<evidence type="ECO:0000256" key="10">
    <source>
        <dbReference type="SAM" id="Phobius"/>
    </source>
</evidence>
<organism evidence="11 12">
    <name type="scientific">Alteromonas marina</name>
    <dbReference type="NCBI Taxonomy" id="203795"/>
    <lineage>
        <taxon>Bacteria</taxon>
        <taxon>Pseudomonadati</taxon>
        <taxon>Pseudomonadota</taxon>
        <taxon>Gammaproteobacteria</taxon>
        <taxon>Alteromonadales</taxon>
        <taxon>Alteromonadaceae</taxon>
        <taxon>Alteromonas/Salinimonas group</taxon>
        <taxon>Alteromonas</taxon>
    </lineage>
</organism>
<comment type="caution">
    <text evidence="11">The sequence shown here is derived from an EMBL/GenBank/DDBJ whole genome shotgun (WGS) entry which is preliminary data.</text>
</comment>
<keyword evidence="7 10" id="KW-1133">Transmembrane helix</keyword>
<gene>
    <name evidence="11" type="ORF">RJ41_12670</name>
</gene>
<dbReference type="InterPro" id="IPR007533">
    <property type="entry name" value="Cyt_c_oxidase_assmbl_CtaG"/>
</dbReference>
<evidence type="ECO:0000313" key="12">
    <source>
        <dbReference type="Proteomes" id="UP000031197"/>
    </source>
</evidence>
<evidence type="ECO:0000256" key="1">
    <source>
        <dbReference type="ARBA" id="ARBA00004007"/>
    </source>
</evidence>
<dbReference type="GO" id="GO:0005507">
    <property type="term" value="F:copper ion binding"/>
    <property type="evidence" value="ECO:0007669"/>
    <property type="project" value="InterPro"/>
</dbReference>
<evidence type="ECO:0000256" key="8">
    <source>
        <dbReference type="ARBA" id="ARBA00023008"/>
    </source>
</evidence>
<dbReference type="AlphaFoldDB" id="A0A0B3XRU3"/>
<feature type="transmembrane region" description="Helical" evidence="10">
    <location>
        <begin position="12"/>
        <end position="32"/>
    </location>
</feature>
<dbReference type="PANTHER" id="PTHR21320">
    <property type="entry name" value="CYTOCHROME C OXIDASE ASSEMBLY PROTEIN COX11-RELATED"/>
    <property type="match status" value="1"/>
</dbReference>
<dbReference type="PIRSF" id="PIRSF005413">
    <property type="entry name" value="COX11"/>
    <property type="match status" value="1"/>
</dbReference>
<evidence type="ECO:0000256" key="4">
    <source>
        <dbReference type="ARBA" id="ARBA00015384"/>
    </source>
</evidence>
<dbReference type="Pfam" id="PF04442">
    <property type="entry name" value="CtaG_Cox11"/>
    <property type="match status" value="1"/>
</dbReference>
<dbReference type="RefSeq" id="WP_039221371.1">
    <property type="nucleotide sequence ID" value="NZ_JWLW01000023.1"/>
</dbReference>
<sequence length="195" mass="21500">MSQQSANNKMVIKLVAIVIGMFGFGFALVPLYDVFCDVTGINGKTEGTAAVYQSVEIDDSREVTVEFITRTNTGMPWEFRAETKRVKVHPGELNTVSFYVRNPASSNIVAQAIPSVSPGTAALYLNKTECFCFNQQPLDAGSEAYMPMQFYVDPQLPEEITFFTLQYTLYDVTARASDLTTTPNPFMASTPSNGE</sequence>
<comment type="similarity">
    <text evidence="3">Belongs to the COX11/CtaG family.</text>
</comment>
<accession>A0A0B3XRU3</accession>
<dbReference type="Gene3D" id="2.60.370.10">
    <property type="entry name" value="Ctag/Cox11"/>
    <property type="match status" value="1"/>
</dbReference>
<evidence type="ECO:0000256" key="5">
    <source>
        <dbReference type="ARBA" id="ARBA00022692"/>
    </source>
</evidence>
<evidence type="ECO:0000256" key="7">
    <source>
        <dbReference type="ARBA" id="ARBA00022989"/>
    </source>
</evidence>
<dbReference type="EMBL" id="JWLW01000023">
    <property type="protein sequence ID" value="KHT50861.1"/>
    <property type="molecule type" value="Genomic_DNA"/>
</dbReference>
<reference evidence="11 12" key="1">
    <citation type="submission" date="2014-12" db="EMBL/GenBank/DDBJ databases">
        <title>Genome sequencing of Alteromonas marina AD001.</title>
        <authorList>
            <person name="Adrian T.G.S."/>
            <person name="Chan K.G."/>
        </authorList>
    </citation>
    <scope>NUCLEOTIDE SEQUENCE [LARGE SCALE GENOMIC DNA]</scope>
    <source>
        <strain evidence="11 12">AD001</strain>
    </source>
</reference>
<evidence type="ECO:0000313" key="11">
    <source>
        <dbReference type="EMBL" id="KHT50861.1"/>
    </source>
</evidence>
<dbReference type="InterPro" id="IPR023471">
    <property type="entry name" value="CtaG/Cox11_dom_sf"/>
</dbReference>
<dbReference type="Proteomes" id="UP000031197">
    <property type="component" value="Unassembled WGS sequence"/>
</dbReference>
<dbReference type="GO" id="GO:0005886">
    <property type="term" value="C:plasma membrane"/>
    <property type="evidence" value="ECO:0007669"/>
    <property type="project" value="UniProtKB-SubCell"/>
</dbReference>
<dbReference type="SUPFAM" id="SSF110111">
    <property type="entry name" value="Ctag/Cox11"/>
    <property type="match status" value="1"/>
</dbReference>
<keyword evidence="8" id="KW-0186">Copper</keyword>